<keyword evidence="2" id="KW-1185">Reference proteome</keyword>
<reference evidence="2" key="1">
    <citation type="journal article" date="2019" name="PLoS Negl. Trop. Dis.">
        <title>Revisiting the worldwide diversity of Leptospira species in the environment.</title>
        <authorList>
            <person name="Vincent A.T."/>
            <person name="Schiettekatte O."/>
            <person name="Bourhy P."/>
            <person name="Veyrier F.J."/>
            <person name="Picardeau M."/>
        </authorList>
    </citation>
    <scope>NUCLEOTIDE SEQUENCE [LARGE SCALE GENOMIC DNA]</scope>
    <source>
        <strain evidence="2">201601955</strain>
    </source>
</reference>
<sequence length="239" mass="28578">MFVDKTFERESKFQELVDTTWIQFPKLGLYCEKEISYHKIYCKVQTVLSFKKLSEYLGIQIFESGPHTKYYLELNSPTEFGHYNPEFPLKLREFLIPAKTNPSLYQITLPIYESLIRSTAREFFIVYQKLDSNPRFFRKEADRYLLLVEEDRLDPFYLDRFILFLYPAFTDNEDPEESSRFVYRKGDETIDAQVVKEVVGFWIRRKADGTDTEFILGLVDLLKLYDSEFYQNRTAQNIN</sequence>
<evidence type="ECO:0000313" key="1">
    <source>
        <dbReference type="EMBL" id="TGM52694.1"/>
    </source>
</evidence>
<gene>
    <name evidence="1" type="ORF">EHQ95_12960</name>
</gene>
<protein>
    <submittedName>
        <fullName evidence="1">Uncharacterized protein</fullName>
    </submittedName>
</protein>
<accession>A0ABY2NNK0</accession>
<organism evidence="1 2">
    <name type="scientific">Leptospira vanthielii</name>
    <dbReference type="NCBI Taxonomy" id="293085"/>
    <lineage>
        <taxon>Bacteria</taxon>
        <taxon>Pseudomonadati</taxon>
        <taxon>Spirochaetota</taxon>
        <taxon>Spirochaetia</taxon>
        <taxon>Leptospirales</taxon>
        <taxon>Leptospiraceae</taxon>
        <taxon>Leptospira</taxon>
    </lineage>
</organism>
<dbReference type="EMBL" id="RQHF01000028">
    <property type="protein sequence ID" value="TGM52694.1"/>
    <property type="molecule type" value="Genomic_DNA"/>
</dbReference>
<proteinExistence type="predicted"/>
<dbReference type="Proteomes" id="UP000298112">
    <property type="component" value="Unassembled WGS sequence"/>
</dbReference>
<name>A0ABY2NNK0_9LEPT</name>
<evidence type="ECO:0000313" key="2">
    <source>
        <dbReference type="Proteomes" id="UP000298112"/>
    </source>
</evidence>
<comment type="caution">
    <text evidence="1">The sequence shown here is derived from an EMBL/GenBank/DDBJ whole genome shotgun (WGS) entry which is preliminary data.</text>
</comment>